<reference evidence="3 4" key="1">
    <citation type="submission" date="2019-08" db="EMBL/GenBank/DDBJ databases">
        <title>Genome of Vicingus serpentipes NCIMB 15042.</title>
        <authorList>
            <person name="Bowman J.P."/>
        </authorList>
    </citation>
    <scope>NUCLEOTIDE SEQUENCE [LARGE SCALE GENOMIC DNA]</scope>
    <source>
        <strain evidence="3 4">NCIMB 15042</strain>
    </source>
</reference>
<evidence type="ECO:0000259" key="2">
    <source>
        <dbReference type="Pfam" id="PF18962"/>
    </source>
</evidence>
<dbReference type="Gene3D" id="2.60.40.10">
    <property type="entry name" value="Immunoglobulins"/>
    <property type="match status" value="1"/>
</dbReference>
<comment type="caution">
    <text evidence="3">The sequence shown here is derived from an EMBL/GenBank/DDBJ whole genome shotgun (WGS) entry which is preliminary data.</text>
</comment>
<evidence type="ECO:0000256" key="1">
    <source>
        <dbReference type="ARBA" id="ARBA00022729"/>
    </source>
</evidence>
<sequence>MKKSLLLTVFAIGQLLGFSQEKYITFIDSLMPPESPVFYGYYHLANSNSSVSDGYFIGALYDDSSYEMKHYISKVDFQGGMLWDTILYFQEPFSPGFLSSNFGVVEASDGMVGYAEATGVNLNNNDQPFIYHVNNIGQVDWNQFYSIDSIRTTTKNVIQTNDGGYVLSGEIFDFNGNSLSNAYGFIYKTDLSGNLEWSKWYADKDTAEFSFSSISQTTNGNYIVAGNGINNKMSGQGKGDPQTWDHFVTVANLDQNGDIIWNNAIHFDSIADLGSAFQNIIVNIVDDQTAIITFRYYNNKTFYNDLGVASIDISTGNVDWVKGYNADFIDFNPKKAFISKNNTIVVYQEENYEIQRGIFYELDLQGNFIQGKSVDDGFNDLTFQDVVLNNDGGFLMSYYPNGAQGGVNLIKTDNSISSHCGFEGEATISDIVNLTYTTFSIIDTVLDVTPVTGTLGVISDSIVDYTSSKYCSCELKVDGYIMDPVGSNPADSVLVTLYKFDPAPGQYSVYDTVLSDVFGYYRFDFLPAGNYIIKAEPMQSKYPDLIKTYYNSFGSKAQWDSAEVVMIDCSNNSTSFDFGLYQAVPQTGTWTCNGYVYEYFGFNPTNKLAPGDPIGDIDITVEQSPGGAISSTTTDPTGYYEFTGLNNNATFIVRADIPGLPNDSIYTLTINPGDGALDSLNFYVDSVGVYIVLEDIFTSVDIKNNQNLSYNLLPNPTRGLVNLVVETSDAVEVSLVVTNVIGETIFNNVYKASSGVNKYPIDLTNYNQGIYFVRISQGNDYIIKKVIKQ</sequence>
<dbReference type="InterPro" id="IPR013783">
    <property type="entry name" value="Ig-like_fold"/>
</dbReference>
<gene>
    <name evidence="3" type="ORF">FRY74_12365</name>
</gene>
<evidence type="ECO:0000313" key="4">
    <source>
        <dbReference type="Proteomes" id="UP000321721"/>
    </source>
</evidence>
<proteinExistence type="predicted"/>
<evidence type="ECO:0000313" key="3">
    <source>
        <dbReference type="EMBL" id="TXB64039.1"/>
    </source>
</evidence>
<dbReference type="RefSeq" id="WP_147102063.1">
    <property type="nucleotide sequence ID" value="NZ_VOOS01000006.1"/>
</dbReference>
<dbReference type="Proteomes" id="UP000321721">
    <property type="component" value="Unassembled WGS sequence"/>
</dbReference>
<keyword evidence="1" id="KW-0732">Signal</keyword>
<dbReference type="Pfam" id="PF18962">
    <property type="entry name" value="Por_Secre_tail"/>
    <property type="match status" value="1"/>
</dbReference>
<dbReference type="EMBL" id="VOOS01000006">
    <property type="protein sequence ID" value="TXB64039.1"/>
    <property type="molecule type" value="Genomic_DNA"/>
</dbReference>
<dbReference type="NCBIfam" id="TIGR04183">
    <property type="entry name" value="Por_Secre_tail"/>
    <property type="match status" value="1"/>
</dbReference>
<feature type="domain" description="Secretion system C-terminal sorting" evidence="2">
    <location>
        <begin position="714"/>
        <end position="787"/>
    </location>
</feature>
<keyword evidence="4" id="KW-1185">Reference proteome</keyword>
<organism evidence="3 4">
    <name type="scientific">Vicingus serpentipes</name>
    <dbReference type="NCBI Taxonomy" id="1926625"/>
    <lineage>
        <taxon>Bacteria</taxon>
        <taxon>Pseudomonadati</taxon>
        <taxon>Bacteroidota</taxon>
        <taxon>Flavobacteriia</taxon>
        <taxon>Flavobacteriales</taxon>
        <taxon>Vicingaceae</taxon>
        <taxon>Vicingus</taxon>
    </lineage>
</organism>
<dbReference type="PANTHER" id="PTHR42754">
    <property type="entry name" value="ENDOGLUCANASE"/>
    <property type="match status" value="1"/>
</dbReference>
<dbReference type="AlphaFoldDB" id="A0A5C6RPW5"/>
<dbReference type="InterPro" id="IPR026444">
    <property type="entry name" value="Secre_tail"/>
</dbReference>
<accession>A0A5C6RPW5</accession>
<protein>
    <submittedName>
        <fullName evidence="3">T9SS type A sorting domain-containing protein</fullName>
    </submittedName>
</protein>
<name>A0A5C6RPW5_9FLAO</name>
<dbReference type="PANTHER" id="PTHR42754:SF1">
    <property type="entry name" value="LIPOPROTEIN"/>
    <property type="match status" value="1"/>
</dbReference>
<dbReference type="SUPFAM" id="SSF49478">
    <property type="entry name" value="Cna protein B-type domain"/>
    <property type="match status" value="1"/>
</dbReference>
<dbReference type="SUPFAM" id="SSF117074">
    <property type="entry name" value="Hypothetical protein PA1324"/>
    <property type="match status" value="1"/>
</dbReference>
<dbReference type="OrthoDB" id="9805017at2"/>